<dbReference type="PANTHER" id="PTHR30013">
    <property type="entry name" value="NIFE / NIFESE HYDROGENASE SMALL SUBUNIT FAMILY MEMBER"/>
    <property type="match status" value="1"/>
</dbReference>
<evidence type="ECO:0000259" key="16">
    <source>
        <dbReference type="Pfam" id="PF14720"/>
    </source>
</evidence>
<comment type="catalytic activity">
    <reaction evidence="13">
        <text>2 Fe(III)-[cytochrome c3] + H2 = 2 Fe(II)-[cytochrome c3] + 2 H(+)</text>
        <dbReference type="Rhea" id="RHEA:20625"/>
        <dbReference type="Rhea" id="RHEA-COMP:11576"/>
        <dbReference type="Rhea" id="RHEA-COMP:11577"/>
        <dbReference type="ChEBI" id="CHEBI:15378"/>
        <dbReference type="ChEBI" id="CHEBI:18276"/>
        <dbReference type="ChEBI" id="CHEBI:29033"/>
        <dbReference type="ChEBI" id="CHEBI:29034"/>
        <dbReference type="EC" id="1.12.2.1"/>
    </reaction>
</comment>
<dbReference type="InterPro" id="IPR037148">
    <property type="entry name" value="NiFe-Hase_small_C_sf"/>
</dbReference>
<dbReference type="InterPro" id="IPR006137">
    <property type="entry name" value="NADH_UbQ_OxRdtase-like_20kDa"/>
</dbReference>
<keyword evidence="10" id="KW-0560">Oxidoreductase</keyword>
<dbReference type="GO" id="GO:0044569">
    <property type="term" value="C:[Ni-Fe] hydrogenase complex"/>
    <property type="evidence" value="ECO:0007669"/>
    <property type="project" value="TreeGrafter"/>
</dbReference>
<feature type="binding site" evidence="14">
    <location>
        <position position="299"/>
    </location>
    <ligand>
        <name>[3Fe-4S] cluster</name>
        <dbReference type="ChEBI" id="CHEBI:21137"/>
    </ligand>
</feature>
<dbReference type="GO" id="GO:0016020">
    <property type="term" value="C:membrane"/>
    <property type="evidence" value="ECO:0007669"/>
    <property type="project" value="TreeGrafter"/>
</dbReference>
<evidence type="ECO:0000256" key="1">
    <source>
        <dbReference type="ARBA" id="ARBA00001966"/>
    </source>
</evidence>
<dbReference type="InterPro" id="IPR001821">
    <property type="entry name" value="NiFe_hydrogenase_ssu"/>
</dbReference>
<comment type="subcellular location">
    <subcellularLocation>
        <location evidence="2">Periplasm</location>
    </subcellularLocation>
</comment>
<dbReference type="GO" id="GO:0046872">
    <property type="term" value="F:metal ion binding"/>
    <property type="evidence" value="ECO:0007669"/>
    <property type="project" value="UniProtKB-KW"/>
</dbReference>
<evidence type="ECO:0000256" key="10">
    <source>
        <dbReference type="ARBA" id="ARBA00023002"/>
    </source>
</evidence>
<keyword evidence="14" id="KW-0003">3Fe-4S</keyword>
<dbReference type="InterPro" id="IPR053622">
    <property type="entry name" value="NiFe/NiFeSe_hyd_small_subunit"/>
</dbReference>
<feature type="binding site" evidence="14">
    <location>
        <position position="272"/>
    </location>
    <ligand>
        <name>[4Fe-4S] cluster</name>
        <dbReference type="ChEBI" id="CHEBI:49883"/>
        <label>2</label>
    </ligand>
</feature>
<feature type="domain" description="Cytochrome-c3 hydrogenase C-terminal" evidence="16">
    <location>
        <begin position="237"/>
        <end position="315"/>
    </location>
</feature>
<feature type="binding site" evidence="14">
    <location>
        <position position="302"/>
    </location>
    <ligand>
        <name>[3Fe-4S] cluster</name>
        <dbReference type="ChEBI" id="CHEBI:21137"/>
    </ligand>
</feature>
<feature type="binding site" evidence="14">
    <location>
        <position position="193"/>
    </location>
    <ligand>
        <name>[4Fe-4S] cluster</name>
        <dbReference type="ChEBI" id="CHEBI:49883"/>
        <label>1</label>
    </ligand>
</feature>
<dbReference type="GO" id="GO:0009055">
    <property type="term" value="F:electron transfer activity"/>
    <property type="evidence" value="ECO:0007669"/>
    <property type="project" value="TreeGrafter"/>
</dbReference>
<evidence type="ECO:0000256" key="2">
    <source>
        <dbReference type="ARBA" id="ARBA00004418"/>
    </source>
</evidence>
<evidence type="ECO:0000256" key="11">
    <source>
        <dbReference type="ARBA" id="ARBA00023004"/>
    </source>
</evidence>
<evidence type="ECO:0000256" key="12">
    <source>
        <dbReference type="ARBA" id="ARBA00023014"/>
    </source>
</evidence>
<keyword evidence="7 14" id="KW-0479">Metal-binding</keyword>
<feature type="binding site" evidence="14">
    <location>
        <position position="242"/>
    </location>
    <ligand>
        <name>[4Fe-4S] cluster</name>
        <dbReference type="ChEBI" id="CHEBI:49883"/>
        <label>2</label>
    </ligand>
</feature>
<dbReference type="Gene3D" id="3.40.50.700">
    <property type="entry name" value="NADH:ubiquinone oxidoreductase-like, 20kDa subunit"/>
    <property type="match status" value="1"/>
</dbReference>
<comment type="cofactor">
    <cofactor evidence="1">
        <name>[4Fe-4S] cluster</name>
        <dbReference type="ChEBI" id="CHEBI:49883"/>
    </cofactor>
</comment>
<accession>A0A9D2HDG5</accession>
<comment type="subunit">
    <text evidence="4">Heterodimer of a large and a small subunit.</text>
</comment>
<evidence type="ECO:0000256" key="13">
    <source>
        <dbReference type="ARBA" id="ARBA00029307"/>
    </source>
</evidence>
<dbReference type="Pfam" id="PF14720">
    <property type="entry name" value="NiFe_hyd_SSU_C"/>
    <property type="match status" value="1"/>
</dbReference>
<keyword evidence="11 14" id="KW-0408">Iron</keyword>
<keyword evidence="9" id="KW-0574">Periplasm</keyword>
<evidence type="ECO:0000256" key="3">
    <source>
        <dbReference type="ARBA" id="ARBA00006605"/>
    </source>
</evidence>
<dbReference type="GO" id="GO:0051538">
    <property type="term" value="F:3 iron, 4 sulfur cluster binding"/>
    <property type="evidence" value="ECO:0007669"/>
    <property type="project" value="UniProtKB-KW"/>
</dbReference>
<dbReference type="GO" id="GO:0008901">
    <property type="term" value="F:ferredoxin hydrogenase activity"/>
    <property type="evidence" value="ECO:0007669"/>
    <property type="project" value="InterPro"/>
</dbReference>
<dbReference type="GO" id="GO:0051539">
    <property type="term" value="F:4 iron, 4 sulfur cluster binding"/>
    <property type="evidence" value="ECO:0007669"/>
    <property type="project" value="UniProtKB-KW"/>
</dbReference>
<dbReference type="SUPFAM" id="SSF56770">
    <property type="entry name" value="HydA/Nqo6-like"/>
    <property type="match status" value="1"/>
</dbReference>
<dbReference type="NCBIfam" id="TIGR00391">
    <property type="entry name" value="hydA"/>
    <property type="match status" value="1"/>
</dbReference>
<reference evidence="17" key="1">
    <citation type="journal article" date="2021" name="PeerJ">
        <title>Extensive microbial diversity within the chicken gut microbiome revealed by metagenomics and culture.</title>
        <authorList>
            <person name="Gilroy R."/>
            <person name="Ravi A."/>
            <person name="Getino M."/>
            <person name="Pursley I."/>
            <person name="Horton D.L."/>
            <person name="Alikhan N.F."/>
            <person name="Baker D."/>
            <person name="Gharbi K."/>
            <person name="Hall N."/>
            <person name="Watson M."/>
            <person name="Adriaenssens E.M."/>
            <person name="Foster-Nyarko E."/>
            <person name="Jarju S."/>
            <person name="Secka A."/>
            <person name="Antonio M."/>
            <person name="Oren A."/>
            <person name="Chaudhuri R.R."/>
            <person name="La Ragione R."/>
            <person name="Hildebrand F."/>
            <person name="Pallen M.J."/>
        </authorList>
    </citation>
    <scope>NUCLEOTIDE SEQUENCE</scope>
    <source>
        <strain evidence="17">CHK186-16707</strain>
    </source>
</reference>
<protein>
    <recommendedName>
        <fullName evidence="5">cytochrome-c3 hydrogenase</fullName>
        <ecNumber evidence="5">1.12.2.1</ecNumber>
    </recommendedName>
</protein>
<evidence type="ECO:0000256" key="8">
    <source>
        <dbReference type="ARBA" id="ARBA00022729"/>
    </source>
</evidence>
<comment type="caution">
    <text evidence="17">The sequence shown here is derived from an EMBL/GenBank/DDBJ whole genome shotgun (WGS) entry which is preliminary data.</text>
</comment>
<evidence type="ECO:0000256" key="14">
    <source>
        <dbReference type="PIRSR" id="PIRSR000310-1"/>
    </source>
</evidence>
<dbReference type="PRINTS" id="PR00614">
    <property type="entry name" value="NIHGNASESMLL"/>
</dbReference>
<dbReference type="AlphaFoldDB" id="A0A9D2HDG5"/>
<dbReference type="PANTHER" id="PTHR30013:SF5">
    <property type="entry name" value="HYDROGENASE SMALL SUBUNIT"/>
    <property type="match status" value="1"/>
</dbReference>
<dbReference type="GO" id="GO:0009061">
    <property type="term" value="P:anaerobic respiration"/>
    <property type="evidence" value="ECO:0007669"/>
    <property type="project" value="TreeGrafter"/>
</dbReference>
<evidence type="ECO:0000313" key="18">
    <source>
        <dbReference type="Proteomes" id="UP000824225"/>
    </source>
</evidence>
<dbReference type="NCBIfam" id="NF045520">
    <property type="entry name" value="H2_NiFeSe_small"/>
    <property type="match status" value="1"/>
</dbReference>
<feature type="binding site" evidence="14">
    <location>
        <position position="52"/>
    </location>
    <ligand>
        <name>[4Fe-4S] cluster</name>
        <dbReference type="ChEBI" id="CHEBI:49883"/>
        <label>1</label>
    </ligand>
</feature>
<feature type="binding site" evidence="14">
    <location>
        <position position="266"/>
    </location>
    <ligand>
        <name>[4Fe-4S] cluster</name>
        <dbReference type="ChEBI" id="CHEBI:49883"/>
        <label>2</label>
    </ligand>
</feature>
<comment type="similarity">
    <text evidence="3">Belongs to the [NiFe]/[NiFeSe] hydrogenase small subunit family.</text>
</comment>
<feature type="binding site" evidence="14">
    <location>
        <position position="55"/>
    </location>
    <ligand>
        <name>[4Fe-4S] cluster</name>
        <dbReference type="ChEBI" id="CHEBI:49883"/>
        <label>1</label>
    </ligand>
</feature>
<dbReference type="InterPro" id="IPR027394">
    <property type="entry name" value="Cytochrome-c3_hydrogenase_C"/>
</dbReference>
<dbReference type="EMBL" id="DXAN01000006">
    <property type="protein sequence ID" value="HJA08156.1"/>
    <property type="molecule type" value="Genomic_DNA"/>
</dbReference>
<dbReference type="Gene3D" id="4.10.480.10">
    <property type="entry name" value="Cytochrome-c3 hydrogenase, C-terminal domain"/>
    <property type="match status" value="1"/>
</dbReference>
<keyword evidence="12 14" id="KW-0411">Iron-sulfur</keyword>
<proteinExistence type="inferred from homology"/>
<dbReference type="InterPro" id="IPR037024">
    <property type="entry name" value="NiFe_Hase_small_N_sf"/>
</dbReference>
<dbReference type="InterPro" id="IPR006311">
    <property type="entry name" value="TAT_signal"/>
</dbReference>
<feature type="binding site" evidence="14">
    <location>
        <position position="245"/>
    </location>
    <ligand>
        <name>[4Fe-4S] cluster</name>
        <dbReference type="ChEBI" id="CHEBI:49883"/>
        <label>2</label>
    </ligand>
</feature>
<sequence>MSLSRRDFVKLCSGTVAGYGISRMFHPAVRQALAETLTGERPPVFWLQGQGCTGCSVSLLNSTHPAIADVLLQIISLDFHPTLMADEGEPAINYMRRVAREKQGQFFLVVEGAVPVEQDGRYCVIGEADHKELTLEGTLREMGPNAAAVLAVGTCAAYGGIPAAHGSVTGAMGVRDFFQSAGIQTPVVNIPGCPPHPDWIVGTLLVALDFIKQKGLADGLAEVLPLLDDDGRPTPFYGANTHENCPYLYLFDEGTMAEVITDKNGCRYDLGCKGPNSMCDSPTRRWNGKVNWCIENAVCIGCVQPDFPDGQSPFYES</sequence>
<dbReference type="PIRSF" id="PIRSF000310">
    <property type="entry name" value="NiFe_hyd_ssu"/>
    <property type="match status" value="1"/>
</dbReference>
<keyword evidence="6 14" id="KW-0004">4Fe-4S</keyword>
<reference evidence="17" key="2">
    <citation type="submission" date="2021-04" db="EMBL/GenBank/DDBJ databases">
        <authorList>
            <person name="Gilroy R."/>
        </authorList>
    </citation>
    <scope>NUCLEOTIDE SEQUENCE</scope>
    <source>
        <strain evidence="17">CHK186-16707</strain>
    </source>
</reference>
<dbReference type="GO" id="GO:0042597">
    <property type="term" value="C:periplasmic space"/>
    <property type="evidence" value="ECO:0007669"/>
    <property type="project" value="UniProtKB-SubCell"/>
</dbReference>
<organism evidence="17 18">
    <name type="scientific">Candidatus Mailhella merdigallinarum</name>
    <dbReference type="NCBI Taxonomy" id="2838658"/>
    <lineage>
        <taxon>Bacteria</taxon>
        <taxon>Pseudomonadati</taxon>
        <taxon>Thermodesulfobacteriota</taxon>
        <taxon>Desulfovibrionia</taxon>
        <taxon>Desulfovibrionales</taxon>
        <taxon>Desulfovibrionaceae</taxon>
        <taxon>Mailhella</taxon>
    </lineage>
</organism>
<name>A0A9D2HDG5_9BACT</name>
<evidence type="ECO:0000256" key="4">
    <source>
        <dbReference type="ARBA" id="ARBA00011771"/>
    </source>
</evidence>
<dbReference type="EC" id="1.12.2.1" evidence="5"/>
<feature type="domain" description="NADH:ubiquinone oxidoreductase-like 20kDa subunit" evidence="15">
    <location>
        <begin position="52"/>
        <end position="205"/>
    </location>
</feature>
<evidence type="ECO:0000256" key="9">
    <source>
        <dbReference type="ARBA" id="ARBA00022764"/>
    </source>
</evidence>
<evidence type="ECO:0000256" key="6">
    <source>
        <dbReference type="ARBA" id="ARBA00022485"/>
    </source>
</evidence>
<evidence type="ECO:0000259" key="15">
    <source>
        <dbReference type="Pfam" id="PF01058"/>
    </source>
</evidence>
<keyword evidence="8" id="KW-0732">Signal</keyword>
<dbReference type="GO" id="GO:0047806">
    <property type="term" value="F:cytochrome-c3 hydrogenase activity"/>
    <property type="evidence" value="ECO:0007669"/>
    <property type="project" value="UniProtKB-EC"/>
</dbReference>
<evidence type="ECO:0000256" key="7">
    <source>
        <dbReference type="ARBA" id="ARBA00022723"/>
    </source>
</evidence>
<gene>
    <name evidence="17" type="ORF">H9962_03040</name>
</gene>
<dbReference type="PROSITE" id="PS51318">
    <property type="entry name" value="TAT"/>
    <property type="match status" value="1"/>
</dbReference>
<evidence type="ECO:0000256" key="5">
    <source>
        <dbReference type="ARBA" id="ARBA00012159"/>
    </source>
</evidence>
<dbReference type="Proteomes" id="UP000824225">
    <property type="component" value="Unassembled WGS sequence"/>
</dbReference>
<evidence type="ECO:0000313" key="17">
    <source>
        <dbReference type="EMBL" id="HJA08156.1"/>
    </source>
</evidence>
<dbReference type="GO" id="GO:0009375">
    <property type="term" value="C:ferredoxin hydrogenase complex"/>
    <property type="evidence" value="ECO:0007669"/>
    <property type="project" value="InterPro"/>
</dbReference>
<dbReference type="Pfam" id="PF01058">
    <property type="entry name" value="Oxidored_q6"/>
    <property type="match status" value="1"/>
</dbReference>
<feature type="binding site" evidence="14">
    <location>
        <position position="155"/>
    </location>
    <ligand>
        <name>[4Fe-4S] cluster</name>
        <dbReference type="ChEBI" id="CHEBI:49883"/>
        <label>1</label>
    </ligand>
</feature>